<reference evidence="1 2" key="1">
    <citation type="submission" date="2015-11" db="EMBL/GenBank/DDBJ databases">
        <title>Solirubrum puertoriconensis gen. nov. an environmental bacteria isolated in Puerto Rico.</title>
        <authorList>
            <person name="Cuebas-Irizarry M.F."/>
            <person name="Montalvo-Rodriguez R."/>
        </authorList>
    </citation>
    <scope>NUCLEOTIDE SEQUENCE [LARGE SCALE GENOMIC DNA]</scope>
    <source>
        <strain evidence="1 2">MC1A</strain>
    </source>
</reference>
<proteinExistence type="predicted"/>
<dbReference type="EMBL" id="LNAL01000007">
    <property type="protein sequence ID" value="KUG07419.1"/>
    <property type="molecule type" value="Genomic_DNA"/>
</dbReference>
<dbReference type="AlphaFoldDB" id="A0A9X0L4B0"/>
<evidence type="ECO:0000313" key="1">
    <source>
        <dbReference type="EMBL" id="KUG07419.1"/>
    </source>
</evidence>
<evidence type="ECO:0000313" key="2">
    <source>
        <dbReference type="Proteomes" id="UP000054223"/>
    </source>
</evidence>
<keyword evidence="2" id="KW-1185">Reference proteome</keyword>
<accession>A0A9X0L4B0</accession>
<sequence length="241" mass="26360">MEDLRYTVVPETTKNGTLYGVEISFTVTIQTDAKNRMFDAMRETDLAAVVQDNNRRWWLIGHEQPLRLTQQDQKVDKDGNQYSVKLQNRQRQNVKGLNTEFVAQLFNQPFNPVLDSIDGVTLDIRVATTTGGSTGTPGGGDNLPNNFLNTITAPPTGYVILDSIGVVFASAGTIIKLPVAAQNGEQHTVKDYTGLAETAPITIDGNGKLIDGAEKFKVNSNYGSATFTFNNNAWLVSAFVE</sequence>
<gene>
    <name evidence="1" type="ORF">ASU33_13785</name>
</gene>
<comment type="caution">
    <text evidence="1">The sequence shown here is derived from an EMBL/GenBank/DDBJ whole genome shotgun (WGS) entry which is preliminary data.</text>
</comment>
<dbReference type="Proteomes" id="UP000054223">
    <property type="component" value="Unassembled WGS sequence"/>
</dbReference>
<organism evidence="1 2">
    <name type="scientific">Solirubrum puertoriconensis</name>
    <dbReference type="NCBI Taxonomy" id="1751427"/>
    <lineage>
        <taxon>Bacteria</taxon>
        <taxon>Pseudomonadati</taxon>
        <taxon>Bacteroidota</taxon>
        <taxon>Cytophagia</taxon>
        <taxon>Cytophagales</taxon>
    </lineage>
</organism>
<protein>
    <submittedName>
        <fullName evidence="1">Uncharacterized protein</fullName>
    </submittedName>
</protein>
<name>A0A9X0L4B0_SOLP1</name>